<dbReference type="Proteomes" id="UP001215216">
    <property type="component" value="Chromosome"/>
</dbReference>
<evidence type="ECO:0000313" key="3">
    <source>
        <dbReference type="Proteomes" id="UP001215216"/>
    </source>
</evidence>
<dbReference type="Pfam" id="PF18986">
    <property type="entry name" value="DUF5719"/>
    <property type="match status" value="1"/>
</dbReference>
<evidence type="ECO:0000313" key="2">
    <source>
        <dbReference type="EMBL" id="WFM83752.1"/>
    </source>
</evidence>
<feature type="signal peptide" evidence="1">
    <location>
        <begin position="1"/>
        <end position="28"/>
    </location>
</feature>
<feature type="chain" id="PRO_5047195091" evidence="1">
    <location>
        <begin position="29"/>
        <end position="465"/>
    </location>
</feature>
<accession>A0ABY8FZ07</accession>
<dbReference type="InterPro" id="IPR043777">
    <property type="entry name" value="DUF5719"/>
</dbReference>
<reference evidence="2 3" key="1">
    <citation type="submission" date="2023-03" db="EMBL/GenBank/DDBJ databases">
        <title>Complete genome of Arcanobacterium canis strain DSM 25104 isolated in 2010 from a canine otitis externa in Germany.</title>
        <authorList>
            <person name="Borowiak M."/>
            <person name="Kreitlow A."/>
            <person name="Malorny B."/>
            <person name="Laemmler C."/>
            <person name="Prenger-Berninghoff E."/>
            <person name="Ploetz M."/>
            <person name="Abdulmawjood A."/>
        </authorList>
    </citation>
    <scope>NUCLEOTIDE SEQUENCE [LARGE SCALE GENOMIC DNA]</scope>
    <source>
        <strain evidence="2 3">DSM 25104</strain>
    </source>
</reference>
<gene>
    <name evidence="2" type="ORF">P7079_01855</name>
</gene>
<proteinExistence type="predicted"/>
<keyword evidence="3" id="KW-1185">Reference proteome</keyword>
<sequence>MKKLIATVTVTALAALGAASLFLQPSQSQILGPKELPTQGGTASLVCLGGVTPGVKAGVSASKTDARLSGQGLVLSTAAGGTWSDSSGKRRISVGALTDPTKSVLGVGDARGVATFDTNALHDAVVAGSSSHEAAAGDLRSLAVSPCMWATSDMYLVGGSGGVGSANRLVLSNPSPTAVAIDIQGYSARGPIRLGGASQVVLAPGGYQEIWLDGLIEAKKEVALHLSTKSGKFGAVIQTSALEGAKPAGVSFVSASSFGRNLVIPGLSVPAQGDSLLPDRGWSGTVRLLNPTDHPATVALSTISVSGRRPLQGAQDIEIVPGGVLDLTLDGLRPGDYALQVASNSPVSAAVGTSITTSGGTDTAWAAAVPEFSRSAAVASGTLHLVGEGRAEVTTYKKDGSVLATRSVNVKALATVDITDAAAVSVVASTPMRGAVAEKSDTGIEWVPLSASGSSATSLDVQLLN</sequence>
<keyword evidence="1" id="KW-0732">Signal</keyword>
<name>A0ABY8FZ07_9ACTO</name>
<protein>
    <submittedName>
        <fullName evidence="2">DUF5719 family protein</fullName>
    </submittedName>
</protein>
<organism evidence="2 3">
    <name type="scientific">Arcanobacterium canis</name>
    <dbReference type="NCBI Taxonomy" id="999183"/>
    <lineage>
        <taxon>Bacteria</taxon>
        <taxon>Bacillati</taxon>
        <taxon>Actinomycetota</taxon>
        <taxon>Actinomycetes</taxon>
        <taxon>Actinomycetales</taxon>
        <taxon>Actinomycetaceae</taxon>
        <taxon>Arcanobacterium</taxon>
    </lineage>
</organism>
<evidence type="ECO:0000256" key="1">
    <source>
        <dbReference type="SAM" id="SignalP"/>
    </source>
</evidence>
<dbReference type="RefSeq" id="WP_278013147.1">
    <property type="nucleotide sequence ID" value="NZ_CP121208.1"/>
</dbReference>
<dbReference type="EMBL" id="CP121208">
    <property type="protein sequence ID" value="WFM83752.1"/>
    <property type="molecule type" value="Genomic_DNA"/>
</dbReference>